<keyword evidence="2" id="KW-0472">Membrane</keyword>
<dbReference type="Proteomes" id="UP000800094">
    <property type="component" value="Unassembled WGS sequence"/>
</dbReference>
<evidence type="ECO:0000313" key="4">
    <source>
        <dbReference type="Proteomes" id="UP000800094"/>
    </source>
</evidence>
<feature type="compositionally biased region" description="Basic and acidic residues" evidence="1">
    <location>
        <begin position="73"/>
        <end position="86"/>
    </location>
</feature>
<keyword evidence="2" id="KW-1133">Transmembrane helix</keyword>
<dbReference type="EMBL" id="ML987194">
    <property type="protein sequence ID" value="KAF2250404.1"/>
    <property type="molecule type" value="Genomic_DNA"/>
</dbReference>
<keyword evidence="4" id="KW-1185">Reference proteome</keyword>
<feature type="region of interest" description="Disordered" evidence="1">
    <location>
        <begin position="41"/>
        <end position="97"/>
    </location>
</feature>
<proteinExistence type="predicted"/>
<protein>
    <submittedName>
        <fullName evidence="3">Uncharacterized protein</fullName>
    </submittedName>
</protein>
<feature type="compositionally biased region" description="Basic residues" evidence="1">
    <location>
        <begin position="60"/>
        <end position="70"/>
    </location>
</feature>
<evidence type="ECO:0000256" key="2">
    <source>
        <dbReference type="SAM" id="Phobius"/>
    </source>
</evidence>
<evidence type="ECO:0000256" key="1">
    <source>
        <dbReference type="SAM" id="MobiDB-lite"/>
    </source>
</evidence>
<gene>
    <name evidence="3" type="ORF">BU26DRAFT_301020</name>
</gene>
<feature type="transmembrane region" description="Helical" evidence="2">
    <location>
        <begin position="114"/>
        <end position="132"/>
    </location>
</feature>
<name>A0A6A6IIK0_9PLEO</name>
<keyword evidence="2" id="KW-0812">Transmembrane</keyword>
<reference evidence="3" key="1">
    <citation type="journal article" date="2020" name="Stud. Mycol.">
        <title>101 Dothideomycetes genomes: a test case for predicting lifestyles and emergence of pathogens.</title>
        <authorList>
            <person name="Haridas S."/>
            <person name="Albert R."/>
            <person name="Binder M."/>
            <person name="Bloem J."/>
            <person name="Labutti K."/>
            <person name="Salamov A."/>
            <person name="Andreopoulos B."/>
            <person name="Baker S."/>
            <person name="Barry K."/>
            <person name="Bills G."/>
            <person name="Bluhm B."/>
            <person name="Cannon C."/>
            <person name="Castanera R."/>
            <person name="Culley D."/>
            <person name="Daum C."/>
            <person name="Ezra D."/>
            <person name="Gonzalez J."/>
            <person name="Henrissat B."/>
            <person name="Kuo A."/>
            <person name="Liang C."/>
            <person name="Lipzen A."/>
            <person name="Lutzoni F."/>
            <person name="Magnuson J."/>
            <person name="Mondo S."/>
            <person name="Nolan M."/>
            <person name="Ohm R."/>
            <person name="Pangilinan J."/>
            <person name="Park H.-J."/>
            <person name="Ramirez L."/>
            <person name="Alfaro M."/>
            <person name="Sun H."/>
            <person name="Tritt A."/>
            <person name="Yoshinaga Y."/>
            <person name="Zwiers L.-H."/>
            <person name="Turgeon B."/>
            <person name="Goodwin S."/>
            <person name="Spatafora J."/>
            <person name="Crous P."/>
            <person name="Grigoriev I."/>
        </authorList>
    </citation>
    <scope>NUCLEOTIDE SEQUENCE</scope>
    <source>
        <strain evidence="3">CBS 122368</strain>
    </source>
</reference>
<accession>A0A6A6IIK0</accession>
<evidence type="ECO:0000313" key="3">
    <source>
        <dbReference type="EMBL" id="KAF2250404.1"/>
    </source>
</evidence>
<organism evidence="3 4">
    <name type="scientific">Trematosphaeria pertusa</name>
    <dbReference type="NCBI Taxonomy" id="390896"/>
    <lineage>
        <taxon>Eukaryota</taxon>
        <taxon>Fungi</taxon>
        <taxon>Dikarya</taxon>
        <taxon>Ascomycota</taxon>
        <taxon>Pezizomycotina</taxon>
        <taxon>Dothideomycetes</taxon>
        <taxon>Pleosporomycetidae</taxon>
        <taxon>Pleosporales</taxon>
        <taxon>Massarineae</taxon>
        <taxon>Trematosphaeriaceae</taxon>
        <taxon>Trematosphaeria</taxon>
    </lineage>
</organism>
<feature type="region of interest" description="Disordered" evidence="1">
    <location>
        <begin position="1"/>
        <end position="23"/>
    </location>
</feature>
<feature type="compositionally biased region" description="Polar residues" evidence="1">
    <location>
        <begin position="43"/>
        <end position="55"/>
    </location>
</feature>
<dbReference type="RefSeq" id="XP_033685408.1">
    <property type="nucleotide sequence ID" value="XM_033821783.1"/>
</dbReference>
<sequence length="151" mass="18149">MHKQRLIRVNQSHQSTPRHFLEARRRSHQYLRYACEKRRRPWHTSSAKPENTQPNYPKPLSRKRRRRRLVTPKSEDERDATAETHLRHLAGSGTVRPNYGEREEQQLTIAFQRFILGISAFTLLTWIIQYSWKDCWPADQSRALLSSRMLW</sequence>
<dbReference type="GeneID" id="54575113"/>
<dbReference type="AlphaFoldDB" id="A0A6A6IIK0"/>